<gene>
    <name evidence="6" type="ORF">SAMN04487988_1193</name>
</gene>
<keyword evidence="4" id="KW-1133">Transmembrane helix</keyword>
<feature type="transmembrane region" description="Helical" evidence="4">
    <location>
        <begin position="39"/>
        <end position="56"/>
    </location>
</feature>
<dbReference type="Pfam" id="PF12833">
    <property type="entry name" value="HTH_18"/>
    <property type="match status" value="1"/>
</dbReference>
<dbReference type="InterPro" id="IPR009057">
    <property type="entry name" value="Homeodomain-like_sf"/>
</dbReference>
<evidence type="ECO:0000256" key="3">
    <source>
        <dbReference type="ARBA" id="ARBA00023163"/>
    </source>
</evidence>
<feature type="domain" description="HTH araC/xylS-type" evidence="5">
    <location>
        <begin position="295"/>
        <end position="404"/>
    </location>
</feature>
<feature type="transmembrane region" description="Helical" evidence="4">
    <location>
        <begin position="154"/>
        <end position="174"/>
    </location>
</feature>
<dbReference type="Gene3D" id="1.10.10.60">
    <property type="entry name" value="Homeodomain-like"/>
    <property type="match status" value="2"/>
</dbReference>
<evidence type="ECO:0000259" key="5">
    <source>
        <dbReference type="PROSITE" id="PS01124"/>
    </source>
</evidence>
<dbReference type="Proteomes" id="UP000199642">
    <property type="component" value="Unassembled WGS sequence"/>
</dbReference>
<evidence type="ECO:0000313" key="7">
    <source>
        <dbReference type="Proteomes" id="UP000199642"/>
    </source>
</evidence>
<keyword evidence="4" id="KW-0472">Membrane</keyword>
<dbReference type="SUPFAM" id="SSF46689">
    <property type="entry name" value="Homeodomain-like"/>
    <property type="match status" value="1"/>
</dbReference>
<keyword evidence="7" id="KW-1185">Reference proteome</keyword>
<proteinExistence type="predicted"/>
<reference evidence="7" key="1">
    <citation type="submission" date="2016-10" db="EMBL/GenBank/DDBJ databases">
        <authorList>
            <person name="Varghese N."/>
            <person name="Submissions S."/>
        </authorList>
    </citation>
    <scope>NUCLEOTIDE SEQUENCE [LARGE SCALE GENOMIC DNA]</scope>
    <source>
        <strain evidence="7">DSM 19315</strain>
    </source>
</reference>
<name>A0A1I2XHE5_9BACT</name>
<dbReference type="GO" id="GO:0003700">
    <property type="term" value="F:DNA-binding transcription factor activity"/>
    <property type="evidence" value="ECO:0007669"/>
    <property type="project" value="InterPro"/>
</dbReference>
<sequence>MISLKIEYFSLYLLISPVVILGALITYSFIRNFQGNRSMAFLLGSLFFTITFVYLIDGVSLIGFGDLYPHILLTSIPISLCINPLIYLIVLRSINKEVKYFEVVLHFIPALFTLINFTPFWLLSGPSKLALFDQLGPIEVLSSGVGGLMVPGKWVIVLRFFLLLFYFLLLLRILMKYRIFFKANYNPKRLVCSFFVYLSLKLLIVIYLAVGVVLIDVPLLIFVTNYRIVVSLLLMVYFFLRPEILYSNYWHKGLSKLAVEIEEIDTSKNPDSPKQVFSIGYSSLETNSDLSSQEKKRLIIISGYLEETRPYLDQKFSAKKIEEDLNISSKNIGNIIKKNFKMNFNQYVNKLRIEYALSQLESYPKWRAYTIEALANNVGFNSANSFYAYFKEYTGMTPREYILKLELAKMGSDGQL</sequence>
<feature type="transmembrane region" description="Helical" evidence="4">
    <location>
        <begin position="103"/>
        <end position="123"/>
    </location>
</feature>
<feature type="transmembrane region" description="Helical" evidence="4">
    <location>
        <begin position="6"/>
        <end position="27"/>
    </location>
</feature>
<evidence type="ECO:0000256" key="1">
    <source>
        <dbReference type="ARBA" id="ARBA00023015"/>
    </source>
</evidence>
<dbReference type="OrthoDB" id="6283866at2"/>
<evidence type="ECO:0000256" key="4">
    <source>
        <dbReference type="SAM" id="Phobius"/>
    </source>
</evidence>
<dbReference type="EMBL" id="FOPC01000019">
    <property type="protein sequence ID" value="SFH12832.1"/>
    <property type="molecule type" value="Genomic_DNA"/>
</dbReference>
<evidence type="ECO:0000256" key="2">
    <source>
        <dbReference type="ARBA" id="ARBA00023125"/>
    </source>
</evidence>
<evidence type="ECO:0000313" key="6">
    <source>
        <dbReference type="EMBL" id="SFH12832.1"/>
    </source>
</evidence>
<protein>
    <submittedName>
        <fullName evidence="6">Transcriptional regulator, AraC family</fullName>
    </submittedName>
</protein>
<dbReference type="GO" id="GO:0043565">
    <property type="term" value="F:sequence-specific DNA binding"/>
    <property type="evidence" value="ECO:0007669"/>
    <property type="project" value="InterPro"/>
</dbReference>
<keyword evidence="3" id="KW-0804">Transcription</keyword>
<accession>A0A1I2XHE5</accession>
<dbReference type="InterPro" id="IPR018060">
    <property type="entry name" value="HTH_AraC"/>
</dbReference>
<feature type="transmembrane region" description="Helical" evidence="4">
    <location>
        <begin position="68"/>
        <end position="91"/>
    </location>
</feature>
<keyword evidence="1" id="KW-0805">Transcription regulation</keyword>
<keyword evidence="4" id="KW-0812">Transmembrane</keyword>
<feature type="transmembrane region" description="Helical" evidence="4">
    <location>
        <begin position="194"/>
        <end position="215"/>
    </location>
</feature>
<dbReference type="PANTHER" id="PTHR43280">
    <property type="entry name" value="ARAC-FAMILY TRANSCRIPTIONAL REGULATOR"/>
    <property type="match status" value="1"/>
</dbReference>
<dbReference type="RefSeq" id="WP_092794405.1">
    <property type="nucleotide sequence ID" value="NZ_FOPC01000019.1"/>
</dbReference>
<feature type="transmembrane region" description="Helical" evidence="4">
    <location>
        <begin position="221"/>
        <end position="240"/>
    </location>
</feature>
<keyword evidence="2" id="KW-0238">DNA-binding</keyword>
<dbReference type="SMART" id="SM00342">
    <property type="entry name" value="HTH_ARAC"/>
    <property type="match status" value="1"/>
</dbReference>
<dbReference type="PROSITE" id="PS01124">
    <property type="entry name" value="HTH_ARAC_FAMILY_2"/>
    <property type="match status" value="1"/>
</dbReference>
<dbReference type="PANTHER" id="PTHR43280:SF34">
    <property type="entry name" value="ARAC-FAMILY TRANSCRIPTIONAL REGULATOR"/>
    <property type="match status" value="1"/>
</dbReference>
<organism evidence="6 7">
    <name type="scientific">Algoriphagus hitonicola</name>
    <dbReference type="NCBI Taxonomy" id="435880"/>
    <lineage>
        <taxon>Bacteria</taxon>
        <taxon>Pseudomonadati</taxon>
        <taxon>Bacteroidota</taxon>
        <taxon>Cytophagia</taxon>
        <taxon>Cytophagales</taxon>
        <taxon>Cyclobacteriaceae</taxon>
        <taxon>Algoriphagus</taxon>
    </lineage>
</organism>
<dbReference type="AlphaFoldDB" id="A0A1I2XHE5"/>